<keyword evidence="3" id="KW-1185">Reference proteome</keyword>
<dbReference type="Proteomes" id="UP001430172">
    <property type="component" value="Unassembled WGS sequence"/>
</dbReference>
<gene>
    <name evidence="2" type="ORF">JQN70_00395</name>
</gene>
<reference evidence="2" key="1">
    <citation type="submission" date="2021-02" db="EMBL/GenBank/DDBJ databases">
        <title>Phycicoccus sp. MQZ13P-5T, whole genome shotgun sequence.</title>
        <authorList>
            <person name="Tuo L."/>
        </authorList>
    </citation>
    <scope>NUCLEOTIDE SEQUENCE</scope>
    <source>
        <strain evidence="2">MQZ13P-5</strain>
    </source>
</reference>
<organism evidence="2 3">
    <name type="scientific">Phycicoccus sonneratiae</name>
    <dbReference type="NCBI Taxonomy" id="2807628"/>
    <lineage>
        <taxon>Bacteria</taxon>
        <taxon>Bacillati</taxon>
        <taxon>Actinomycetota</taxon>
        <taxon>Actinomycetes</taxon>
        <taxon>Micrococcales</taxon>
        <taxon>Intrasporangiaceae</taxon>
        <taxon>Phycicoccus</taxon>
    </lineage>
</organism>
<comment type="caution">
    <text evidence="2">The sequence shown here is derived from an EMBL/GenBank/DDBJ whole genome shotgun (WGS) entry which is preliminary data.</text>
</comment>
<keyword evidence="1" id="KW-1133">Transmembrane helix</keyword>
<dbReference type="RefSeq" id="WP_204129335.1">
    <property type="nucleotide sequence ID" value="NZ_JAFDVD010000001.1"/>
</dbReference>
<evidence type="ECO:0000313" key="3">
    <source>
        <dbReference type="Proteomes" id="UP001430172"/>
    </source>
</evidence>
<protein>
    <submittedName>
        <fullName evidence="2">Uncharacterized protein</fullName>
    </submittedName>
</protein>
<feature type="transmembrane region" description="Helical" evidence="1">
    <location>
        <begin position="49"/>
        <end position="71"/>
    </location>
</feature>
<keyword evidence="1" id="KW-0812">Transmembrane</keyword>
<accession>A0ABS2CG41</accession>
<evidence type="ECO:0000256" key="1">
    <source>
        <dbReference type="SAM" id="Phobius"/>
    </source>
</evidence>
<sequence>MDGGEAVERDDGVGPRAEASYVSTEAVIAREVAAVVRDVEGRPGYWRPFLLRHAAVTLLFVAVLVGVTVVGPAGPAGLARGTALALVVMAAVTAFDGVQHRRRLRRALRIHHRTSCPPGTVVHALWTPEYVLFRVPTHEVRLALGTVTAGRHDGGVLRLDQDGSAPAWVVPDELLGQEALAIVRGALGTRLRETL</sequence>
<keyword evidence="1" id="KW-0472">Membrane</keyword>
<name>A0ABS2CG41_9MICO</name>
<feature type="transmembrane region" description="Helical" evidence="1">
    <location>
        <begin position="77"/>
        <end position="98"/>
    </location>
</feature>
<dbReference type="EMBL" id="JAFDVD010000001">
    <property type="protein sequence ID" value="MBM6398840.1"/>
    <property type="molecule type" value="Genomic_DNA"/>
</dbReference>
<proteinExistence type="predicted"/>
<evidence type="ECO:0000313" key="2">
    <source>
        <dbReference type="EMBL" id="MBM6398840.1"/>
    </source>
</evidence>